<reference evidence="2" key="1">
    <citation type="submission" date="2020-08" db="EMBL/GenBank/DDBJ databases">
        <title>Plant Genome Project.</title>
        <authorList>
            <person name="Zhang R.-G."/>
        </authorList>
    </citation>
    <scope>NUCLEOTIDE SEQUENCE</scope>
    <source>
        <strain evidence="2">WSP0</strain>
        <tissue evidence="2">Leaf</tissue>
    </source>
</reference>
<feature type="region of interest" description="Disordered" evidence="1">
    <location>
        <begin position="62"/>
        <end position="84"/>
    </location>
</feature>
<evidence type="ECO:0000313" key="2">
    <source>
        <dbReference type="EMBL" id="KAG5541500.1"/>
    </source>
</evidence>
<feature type="compositionally biased region" description="Polar residues" evidence="1">
    <location>
        <begin position="1"/>
        <end position="17"/>
    </location>
</feature>
<accession>A0AAV6JQ94</accession>
<keyword evidence="3" id="KW-1185">Reference proteome</keyword>
<evidence type="ECO:0000256" key="1">
    <source>
        <dbReference type="SAM" id="MobiDB-lite"/>
    </source>
</evidence>
<organism evidence="2 3">
    <name type="scientific">Rhododendron griersonianum</name>
    <dbReference type="NCBI Taxonomy" id="479676"/>
    <lineage>
        <taxon>Eukaryota</taxon>
        <taxon>Viridiplantae</taxon>
        <taxon>Streptophyta</taxon>
        <taxon>Embryophyta</taxon>
        <taxon>Tracheophyta</taxon>
        <taxon>Spermatophyta</taxon>
        <taxon>Magnoliopsida</taxon>
        <taxon>eudicotyledons</taxon>
        <taxon>Gunneridae</taxon>
        <taxon>Pentapetalae</taxon>
        <taxon>asterids</taxon>
        <taxon>Ericales</taxon>
        <taxon>Ericaceae</taxon>
        <taxon>Ericoideae</taxon>
        <taxon>Rhodoreae</taxon>
        <taxon>Rhododendron</taxon>
    </lineage>
</organism>
<dbReference type="AlphaFoldDB" id="A0AAV6JQ94"/>
<proteinExistence type="predicted"/>
<evidence type="ECO:0000313" key="3">
    <source>
        <dbReference type="Proteomes" id="UP000823749"/>
    </source>
</evidence>
<comment type="caution">
    <text evidence="2">The sequence shown here is derived from an EMBL/GenBank/DDBJ whole genome shotgun (WGS) entry which is preliminary data.</text>
</comment>
<dbReference type="EMBL" id="JACTNZ010000007">
    <property type="protein sequence ID" value="KAG5541500.1"/>
    <property type="molecule type" value="Genomic_DNA"/>
</dbReference>
<protein>
    <submittedName>
        <fullName evidence="2">Uncharacterized protein</fullName>
    </submittedName>
</protein>
<sequence length="84" mass="8968">MNLPLTAQNKETTPSNKNRPEQLPENPNNGITATTVGNLQEAPLTPPSTTAVLIPTIHQTLTTLLHPPPKPPDLGETQTSTGRI</sequence>
<dbReference type="Proteomes" id="UP000823749">
    <property type="component" value="Chromosome 7"/>
</dbReference>
<name>A0AAV6JQ94_9ERIC</name>
<feature type="region of interest" description="Disordered" evidence="1">
    <location>
        <begin position="1"/>
        <end position="34"/>
    </location>
</feature>
<gene>
    <name evidence="2" type="ORF">RHGRI_021355</name>
</gene>
<feature type="compositionally biased region" description="Polar residues" evidence="1">
    <location>
        <begin position="25"/>
        <end position="34"/>
    </location>
</feature>